<keyword evidence="3" id="KW-1185">Reference proteome</keyword>
<comment type="caution">
    <text evidence="2">The sequence shown here is derived from an EMBL/GenBank/DDBJ whole genome shotgun (WGS) entry which is preliminary data.</text>
</comment>
<accession>A0ABV7XIH2</accession>
<dbReference type="Proteomes" id="UP001595705">
    <property type="component" value="Unassembled WGS sequence"/>
</dbReference>
<name>A0ABV7XIH2_9GAMM</name>
<dbReference type="RefSeq" id="WP_386743091.1">
    <property type="nucleotide sequence ID" value="NZ_JBHRYA010000005.1"/>
</dbReference>
<gene>
    <name evidence="2" type="ORF">ACFONC_07345</name>
</gene>
<dbReference type="Gene3D" id="1.20.5.1210">
    <property type="entry name" value="Integron cassette protein helical domain"/>
    <property type="match status" value="1"/>
</dbReference>
<organism evidence="2 3">
    <name type="scientific">Luteimonas soli</name>
    <dbReference type="NCBI Taxonomy" id="1648966"/>
    <lineage>
        <taxon>Bacteria</taxon>
        <taxon>Pseudomonadati</taxon>
        <taxon>Pseudomonadota</taxon>
        <taxon>Gammaproteobacteria</taxon>
        <taxon>Lysobacterales</taxon>
        <taxon>Lysobacteraceae</taxon>
        <taxon>Luteimonas</taxon>
    </lineage>
</organism>
<reference evidence="3" key="1">
    <citation type="journal article" date="2019" name="Int. J. Syst. Evol. Microbiol.">
        <title>The Global Catalogue of Microorganisms (GCM) 10K type strain sequencing project: providing services to taxonomists for standard genome sequencing and annotation.</title>
        <authorList>
            <consortium name="The Broad Institute Genomics Platform"/>
            <consortium name="The Broad Institute Genome Sequencing Center for Infectious Disease"/>
            <person name="Wu L."/>
            <person name="Ma J."/>
        </authorList>
    </citation>
    <scope>NUCLEOTIDE SEQUENCE [LARGE SCALE GENOMIC DNA]</scope>
    <source>
        <strain evidence="3">KCTC 42441</strain>
    </source>
</reference>
<proteinExistence type="predicted"/>
<evidence type="ECO:0000259" key="1">
    <source>
        <dbReference type="Pfam" id="PF18287"/>
    </source>
</evidence>
<evidence type="ECO:0000313" key="2">
    <source>
        <dbReference type="EMBL" id="MFC3715960.1"/>
    </source>
</evidence>
<dbReference type="Gene3D" id="2.20.20.40">
    <property type="entry name" value="Integron cassette protein"/>
    <property type="match status" value="1"/>
</dbReference>
<evidence type="ECO:0000313" key="3">
    <source>
        <dbReference type="Proteomes" id="UP001595705"/>
    </source>
</evidence>
<protein>
    <recommendedName>
        <fullName evidence="1">Integron Cassette Protein Hfx-Cass5 domain-containing protein</fullName>
    </recommendedName>
</protein>
<feature type="domain" description="Integron Cassette Protein Hfx-Cass5" evidence="1">
    <location>
        <begin position="4"/>
        <end position="68"/>
    </location>
</feature>
<dbReference type="InterPro" id="IPR041376">
    <property type="entry name" value="Hfx_Cass5"/>
</dbReference>
<dbReference type="Pfam" id="PF18287">
    <property type="entry name" value="Hfx_Cass5"/>
    <property type="match status" value="1"/>
</dbReference>
<sequence length="100" mass="11309">MDRDAIAVIEIDGAGRLHVVPSSRKFPFVYREAMEVQWDTSRCSLHSPAPRDWSYARWFQQVLAAAREQGCELYPAESTRWLNVGSGTKAELLQVVAKEA</sequence>
<dbReference type="EMBL" id="JBHRYA010000005">
    <property type="protein sequence ID" value="MFC3715960.1"/>
    <property type="molecule type" value="Genomic_DNA"/>
</dbReference>